<accession>A0A387BL05</accession>
<dbReference type="RefSeq" id="WP_120773055.1">
    <property type="nucleotide sequence ID" value="NZ_CP032627.1"/>
</dbReference>
<protein>
    <submittedName>
        <fullName evidence="1">Uncharacterized protein</fullName>
    </submittedName>
</protein>
<dbReference type="KEGG" id="lact:D7I46_11855"/>
<name>A0A387BL05_9LACT</name>
<keyword evidence="2" id="KW-1185">Reference proteome</keyword>
<gene>
    <name evidence="1" type="ORF">D7I46_11855</name>
</gene>
<dbReference type="Proteomes" id="UP000269374">
    <property type="component" value="Chromosome"/>
</dbReference>
<evidence type="ECO:0000313" key="1">
    <source>
        <dbReference type="EMBL" id="AYG01686.1"/>
    </source>
</evidence>
<reference evidence="1 2" key="1">
    <citation type="submission" date="2018-09" db="EMBL/GenBank/DDBJ databases">
        <title>Genome sequencing of strain 1JSPR-7.</title>
        <authorList>
            <person name="Heo J."/>
            <person name="Kim S.-J."/>
            <person name="Kwon S.-W."/>
        </authorList>
    </citation>
    <scope>NUCLEOTIDE SEQUENCE [LARGE SCALE GENOMIC DNA]</scope>
    <source>
        <strain evidence="1 2">1JSPR-7</strain>
    </source>
</reference>
<evidence type="ECO:0000313" key="2">
    <source>
        <dbReference type="Proteomes" id="UP000269374"/>
    </source>
</evidence>
<dbReference type="EMBL" id="CP032627">
    <property type="protein sequence ID" value="AYG01686.1"/>
    <property type="molecule type" value="Genomic_DNA"/>
</dbReference>
<sequence length="72" mass="8153">MIKYKIFDDGTWLDEQGNMLNDYAGADEKLTKFAETHKIVKTHFQIASSSDWNVQSGGTAYILAEYESEDGE</sequence>
<proteinExistence type="predicted"/>
<organism evidence="1 2">
    <name type="scientific">Lactococcus allomyrinae</name>
    <dbReference type="NCBI Taxonomy" id="2419773"/>
    <lineage>
        <taxon>Bacteria</taxon>
        <taxon>Bacillati</taxon>
        <taxon>Bacillota</taxon>
        <taxon>Bacilli</taxon>
        <taxon>Lactobacillales</taxon>
        <taxon>Streptococcaceae</taxon>
        <taxon>Lactococcus</taxon>
    </lineage>
</organism>
<dbReference type="AlphaFoldDB" id="A0A387BL05"/>